<dbReference type="Gene3D" id="3.30.200.20">
    <property type="entry name" value="Phosphorylase Kinase, domain 1"/>
    <property type="match status" value="1"/>
</dbReference>
<evidence type="ECO:0000256" key="5">
    <source>
        <dbReference type="ARBA" id="ARBA00022723"/>
    </source>
</evidence>
<evidence type="ECO:0000313" key="13">
    <source>
        <dbReference type="EMBL" id="MFC3761146.1"/>
    </source>
</evidence>
<sequence>MRKRDLNHLIENENHQTDLEALYERFDDADLRTEARTRAFRDEDEKSPNSRGRLTEEGVAQLFRERETEEIDDGPPYGYRWTTWDDPDAQRGPEPYPDWLITHLGAVDEQHGILKTGKEADVFLIERSVPDTDDGILLASKRYRSGDHRMFHRDAGYLEGRRSRKSRERRAVANRSAFGRNLIAQQWAIAEFDVLGELWNAGAPVPYPVQRIGTELLMEFLGDREGGAAPRLAQLRPEPDELAELWRQLVEAMALMGRLGYTHGDLSAFNLLVHNGTLMLIDLPQVVDVIANPQGHTFLERDASNISHWFQARGMAHDLADPMMLIDLVRTEAGI</sequence>
<gene>
    <name evidence="13" type="ORF">ACFOUW_09865</name>
</gene>
<keyword evidence="4" id="KW-0808">Transferase</keyword>
<accession>A0ABV7Y775</accession>
<dbReference type="Gene3D" id="1.10.510.10">
    <property type="entry name" value="Transferase(Phosphotransferase) domain 1"/>
    <property type="match status" value="1"/>
</dbReference>
<dbReference type="GO" id="GO:0016301">
    <property type="term" value="F:kinase activity"/>
    <property type="evidence" value="ECO:0007669"/>
    <property type="project" value="UniProtKB-KW"/>
</dbReference>
<dbReference type="Proteomes" id="UP001595699">
    <property type="component" value="Unassembled WGS sequence"/>
</dbReference>
<evidence type="ECO:0000256" key="6">
    <source>
        <dbReference type="ARBA" id="ARBA00022741"/>
    </source>
</evidence>
<comment type="catalytic activity">
    <reaction evidence="11">
        <text>L-seryl-[protein] + ATP = O-phospho-L-seryl-[protein] + ADP + H(+)</text>
        <dbReference type="Rhea" id="RHEA:17989"/>
        <dbReference type="Rhea" id="RHEA-COMP:9863"/>
        <dbReference type="Rhea" id="RHEA-COMP:11604"/>
        <dbReference type="ChEBI" id="CHEBI:15378"/>
        <dbReference type="ChEBI" id="CHEBI:29999"/>
        <dbReference type="ChEBI" id="CHEBI:30616"/>
        <dbReference type="ChEBI" id="CHEBI:83421"/>
        <dbReference type="ChEBI" id="CHEBI:456216"/>
        <dbReference type="EC" id="2.7.11.1"/>
    </reaction>
</comment>
<evidence type="ECO:0000256" key="9">
    <source>
        <dbReference type="ARBA" id="ARBA00022842"/>
    </source>
</evidence>
<dbReference type="InterPro" id="IPR000687">
    <property type="entry name" value="RIO_kinase"/>
</dbReference>
<dbReference type="EC" id="2.7.11.1" evidence="2"/>
<keyword evidence="8" id="KW-0067">ATP-binding</keyword>
<keyword evidence="3" id="KW-0723">Serine/threonine-protein kinase</keyword>
<evidence type="ECO:0000256" key="2">
    <source>
        <dbReference type="ARBA" id="ARBA00012513"/>
    </source>
</evidence>
<proteinExistence type="inferred from homology"/>
<dbReference type="InterPro" id="IPR011009">
    <property type="entry name" value="Kinase-like_dom_sf"/>
</dbReference>
<dbReference type="PANTHER" id="PTHR45723">
    <property type="entry name" value="SERINE/THREONINE-PROTEIN KINASE RIO1"/>
    <property type="match status" value="1"/>
</dbReference>
<evidence type="ECO:0000256" key="3">
    <source>
        <dbReference type="ARBA" id="ARBA00022527"/>
    </source>
</evidence>
<dbReference type="EMBL" id="JBHRZH010000006">
    <property type="protein sequence ID" value="MFC3761146.1"/>
    <property type="molecule type" value="Genomic_DNA"/>
</dbReference>
<evidence type="ECO:0000256" key="1">
    <source>
        <dbReference type="ARBA" id="ARBA00009196"/>
    </source>
</evidence>
<evidence type="ECO:0000256" key="11">
    <source>
        <dbReference type="ARBA" id="ARBA00048679"/>
    </source>
</evidence>
<dbReference type="InterPro" id="IPR051272">
    <property type="entry name" value="RIO-type_Ser/Thr_kinase"/>
</dbReference>
<keyword evidence="7 13" id="KW-0418">Kinase</keyword>
<comment type="caution">
    <text evidence="13">The sequence shown here is derived from an EMBL/GenBank/DDBJ whole genome shotgun (WGS) entry which is preliminary data.</text>
</comment>
<evidence type="ECO:0000256" key="10">
    <source>
        <dbReference type="ARBA" id="ARBA00047899"/>
    </source>
</evidence>
<keyword evidence="5" id="KW-0479">Metal-binding</keyword>
<reference evidence="14" key="1">
    <citation type="journal article" date="2019" name="Int. J. Syst. Evol. Microbiol.">
        <title>The Global Catalogue of Microorganisms (GCM) 10K type strain sequencing project: providing services to taxonomists for standard genome sequencing and annotation.</title>
        <authorList>
            <consortium name="The Broad Institute Genomics Platform"/>
            <consortium name="The Broad Institute Genome Sequencing Center for Infectious Disease"/>
            <person name="Wu L."/>
            <person name="Ma J."/>
        </authorList>
    </citation>
    <scope>NUCLEOTIDE SEQUENCE [LARGE SCALE GENOMIC DNA]</scope>
    <source>
        <strain evidence="14">CGMCC 4.7241</strain>
    </source>
</reference>
<name>A0ABV7Y775_9ACTN</name>
<evidence type="ECO:0000256" key="8">
    <source>
        <dbReference type="ARBA" id="ARBA00022840"/>
    </source>
</evidence>
<keyword evidence="6" id="KW-0547">Nucleotide-binding</keyword>
<organism evidence="13 14">
    <name type="scientific">Tenggerimyces flavus</name>
    <dbReference type="NCBI Taxonomy" id="1708749"/>
    <lineage>
        <taxon>Bacteria</taxon>
        <taxon>Bacillati</taxon>
        <taxon>Actinomycetota</taxon>
        <taxon>Actinomycetes</taxon>
        <taxon>Propionibacteriales</taxon>
        <taxon>Nocardioidaceae</taxon>
        <taxon>Tenggerimyces</taxon>
    </lineage>
</organism>
<keyword evidence="14" id="KW-1185">Reference proteome</keyword>
<dbReference type="Pfam" id="PF01163">
    <property type="entry name" value="RIO1"/>
    <property type="match status" value="1"/>
</dbReference>
<dbReference type="InterPro" id="IPR018934">
    <property type="entry name" value="RIO_dom"/>
</dbReference>
<comment type="similarity">
    <text evidence="1">Belongs to the protein kinase superfamily. RIO-type Ser/Thr kinase family.</text>
</comment>
<evidence type="ECO:0000259" key="12">
    <source>
        <dbReference type="SMART" id="SM00090"/>
    </source>
</evidence>
<evidence type="ECO:0000313" key="14">
    <source>
        <dbReference type="Proteomes" id="UP001595699"/>
    </source>
</evidence>
<dbReference type="SUPFAM" id="SSF56112">
    <property type="entry name" value="Protein kinase-like (PK-like)"/>
    <property type="match status" value="1"/>
</dbReference>
<protein>
    <recommendedName>
        <fullName evidence="2">non-specific serine/threonine protein kinase</fullName>
        <ecNumber evidence="2">2.7.11.1</ecNumber>
    </recommendedName>
</protein>
<keyword evidence="9" id="KW-0460">Magnesium</keyword>
<feature type="domain" description="RIO kinase" evidence="12">
    <location>
        <begin position="86"/>
        <end position="331"/>
    </location>
</feature>
<dbReference type="SMART" id="SM00090">
    <property type="entry name" value="RIO"/>
    <property type="match status" value="1"/>
</dbReference>
<evidence type="ECO:0000256" key="4">
    <source>
        <dbReference type="ARBA" id="ARBA00022679"/>
    </source>
</evidence>
<evidence type="ECO:0000256" key="7">
    <source>
        <dbReference type="ARBA" id="ARBA00022777"/>
    </source>
</evidence>
<comment type="catalytic activity">
    <reaction evidence="10">
        <text>L-threonyl-[protein] + ATP = O-phospho-L-threonyl-[protein] + ADP + H(+)</text>
        <dbReference type="Rhea" id="RHEA:46608"/>
        <dbReference type="Rhea" id="RHEA-COMP:11060"/>
        <dbReference type="Rhea" id="RHEA-COMP:11605"/>
        <dbReference type="ChEBI" id="CHEBI:15378"/>
        <dbReference type="ChEBI" id="CHEBI:30013"/>
        <dbReference type="ChEBI" id="CHEBI:30616"/>
        <dbReference type="ChEBI" id="CHEBI:61977"/>
        <dbReference type="ChEBI" id="CHEBI:456216"/>
        <dbReference type="EC" id="2.7.11.1"/>
    </reaction>
</comment>
<dbReference type="RefSeq" id="WP_205117360.1">
    <property type="nucleotide sequence ID" value="NZ_JAFBCM010000001.1"/>
</dbReference>